<dbReference type="PATRIC" id="fig|43658.5.peg.2964"/>
<dbReference type="OrthoDB" id="6314340at2"/>
<protein>
    <submittedName>
        <fullName evidence="1">Uncharacterized protein</fullName>
    </submittedName>
</protein>
<organism evidence="1 2">
    <name type="scientific">Pseudoalteromonas rubra</name>
    <dbReference type="NCBI Taxonomy" id="43658"/>
    <lineage>
        <taxon>Bacteria</taxon>
        <taxon>Pseudomonadati</taxon>
        <taxon>Pseudomonadota</taxon>
        <taxon>Gammaproteobacteria</taxon>
        <taxon>Alteromonadales</taxon>
        <taxon>Pseudoalteromonadaceae</taxon>
        <taxon>Pseudoalteromonas</taxon>
    </lineage>
</organism>
<dbReference type="RefSeq" id="WP_046005605.1">
    <property type="nucleotide sequence ID" value="NZ_JXYA01000031.1"/>
</dbReference>
<accession>A0A0F4QMV7</accession>
<name>A0A0F4QMV7_9GAMM</name>
<evidence type="ECO:0000313" key="2">
    <source>
        <dbReference type="Proteomes" id="UP000033452"/>
    </source>
</evidence>
<dbReference type="Proteomes" id="UP000033452">
    <property type="component" value="Unassembled WGS sequence"/>
</dbReference>
<gene>
    <name evidence="1" type="ORF">TW77_14025</name>
</gene>
<reference evidence="1 2" key="1">
    <citation type="journal article" date="2015" name="BMC Genomics">
        <title>Genome mining reveals unlocked bioactive potential of marine Gram-negative bacteria.</title>
        <authorList>
            <person name="Machado H."/>
            <person name="Sonnenschein E.C."/>
            <person name="Melchiorsen J."/>
            <person name="Gram L."/>
        </authorList>
    </citation>
    <scope>NUCLEOTIDE SEQUENCE [LARGE SCALE GENOMIC DNA]</scope>
    <source>
        <strain evidence="1 2">S2471</strain>
    </source>
</reference>
<keyword evidence="2" id="KW-1185">Reference proteome</keyword>
<sequence length="266" mass="29348">MSSTDNKSMEQRISELQQTNSELVSANNALTATVTGKMGEINTALNEARTEVTSKLAQASNTVNSYVSDARQEMPFIRLTKNQFGHLTTDGKLADHTINPNVDISFEEYRTIETDIPWASRDDEEKEILTAMGMAGYRHMKPAPIRIIKMRWQDLVVDPEKEAYAFYQIIHGSNKVTVACYAKLLSGSAYGNGFNGLTNEWGLCGNHYGGNPGAYVHSHPILNSPSGEVLFAWYGAVAGFAPLDRNNPKWGYFPHIASAHGEDISV</sequence>
<dbReference type="AlphaFoldDB" id="A0A0F4QMV7"/>
<evidence type="ECO:0000313" key="1">
    <source>
        <dbReference type="EMBL" id="KJZ07967.1"/>
    </source>
</evidence>
<proteinExistence type="predicted"/>
<comment type="caution">
    <text evidence="1">The sequence shown here is derived from an EMBL/GenBank/DDBJ whole genome shotgun (WGS) entry which is preliminary data.</text>
</comment>
<dbReference type="EMBL" id="JXYA01000031">
    <property type="protein sequence ID" value="KJZ07967.1"/>
    <property type="molecule type" value="Genomic_DNA"/>
</dbReference>